<reference evidence="1" key="2">
    <citation type="journal article" date="2010" name="Nature">
        <title>Comparative genomics reveals mobile pathogenicity chromosomes in Fusarium.</title>
        <authorList>
            <person name="Ma L.J."/>
            <person name="van der Does H.C."/>
            <person name="Borkovich K.A."/>
            <person name="Coleman J.J."/>
            <person name="Daboussi M.J."/>
            <person name="Di Pietro A."/>
            <person name="Dufresne M."/>
            <person name="Freitag M."/>
            <person name="Grabherr M."/>
            <person name="Henrissat B."/>
            <person name="Houterman P.M."/>
            <person name="Kang S."/>
            <person name="Shim W.B."/>
            <person name="Woloshuk C."/>
            <person name="Xie X."/>
            <person name="Xu J.R."/>
            <person name="Antoniw J."/>
            <person name="Baker S.E."/>
            <person name="Bluhm B.H."/>
            <person name="Breakspear A."/>
            <person name="Brown D.W."/>
            <person name="Butchko R.A."/>
            <person name="Chapman S."/>
            <person name="Coulson R."/>
            <person name="Coutinho P.M."/>
            <person name="Danchin E.G."/>
            <person name="Diener A."/>
            <person name="Gale L.R."/>
            <person name="Gardiner D.M."/>
            <person name="Goff S."/>
            <person name="Hammond-Kosack K.E."/>
            <person name="Hilburn K."/>
            <person name="Hua-Van A."/>
            <person name="Jonkers W."/>
            <person name="Kazan K."/>
            <person name="Kodira C.D."/>
            <person name="Koehrsen M."/>
            <person name="Kumar L."/>
            <person name="Lee Y.H."/>
            <person name="Li L."/>
            <person name="Manners J.M."/>
            <person name="Miranda-Saavedra D."/>
            <person name="Mukherjee M."/>
            <person name="Park G."/>
            <person name="Park J."/>
            <person name="Park S.Y."/>
            <person name="Proctor R.H."/>
            <person name="Regev A."/>
            <person name="Ruiz-Roldan M.C."/>
            <person name="Sain D."/>
            <person name="Sakthikumar S."/>
            <person name="Sykes S."/>
            <person name="Schwartz D.C."/>
            <person name="Turgeon B.G."/>
            <person name="Wapinski I."/>
            <person name="Yoder O."/>
            <person name="Young S."/>
            <person name="Zeng Q."/>
            <person name="Zhou S."/>
            <person name="Galagan J."/>
            <person name="Cuomo C.A."/>
            <person name="Kistler H.C."/>
            <person name="Rep M."/>
        </authorList>
    </citation>
    <scope>NUCLEOTIDE SEQUENCE [LARGE SCALE GENOMIC DNA]</scope>
    <source>
        <strain evidence="1">4287</strain>
    </source>
</reference>
<dbReference type="EMBL" id="DS231699">
    <property type="protein sequence ID" value="KNB01383.1"/>
    <property type="molecule type" value="Genomic_DNA"/>
</dbReference>
<gene>
    <name evidence="1" type="ORF">FOXG_18865</name>
</gene>
<accession>A0A0J9UQX8</accession>
<dbReference type="KEGG" id="fox:FOXG_18865"/>
<reference evidence="1" key="1">
    <citation type="submission" date="2007-04" db="EMBL/GenBank/DDBJ databases">
        <authorList>
            <consortium name="The Broad Institute Genome Sequencing Platform"/>
            <person name="Birren B."/>
            <person name="Lander E."/>
            <person name="Galagan J."/>
            <person name="Nusbaum C."/>
            <person name="Devon K."/>
            <person name="Ma L.-J."/>
            <person name="Jaffe D."/>
            <person name="Butler J."/>
            <person name="Alvarez P."/>
            <person name="Gnerre S."/>
            <person name="Grabherr M."/>
            <person name="Kleber M."/>
            <person name="Mauceli E."/>
            <person name="Brockman W."/>
            <person name="MacCallum I.A."/>
            <person name="Young S."/>
            <person name="LaButti K."/>
            <person name="DeCaprio D."/>
            <person name="Crawford M."/>
            <person name="Koehrsen M."/>
            <person name="Engels R."/>
            <person name="Montgomery P."/>
            <person name="Pearson M."/>
            <person name="Howarth C."/>
            <person name="Larson L."/>
            <person name="White J."/>
            <person name="O'Leary S."/>
            <person name="Kodira C."/>
            <person name="Zeng Q."/>
            <person name="Yandava C."/>
            <person name="Alvarado L."/>
            <person name="Kistler C."/>
            <person name="Shim W.-B."/>
            <person name="Kang S."/>
            <person name="Woloshuk C."/>
        </authorList>
    </citation>
    <scope>NUCLEOTIDE SEQUENCE</scope>
    <source>
        <strain evidence="1">4287</strain>
    </source>
</reference>
<evidence type="ECO:0000313" key="1">
    <source>
        <dbReference type="EMBL" id="KNB01383.1"/>
    </source>
</evidence>
<dbReference type="AlphaFoldDB" id="A0A0J9UQX8"/>
<organism evidence="1 2">
    <name type="scientific">Fusarium oxysporum f. sp. lycopersici (strain 4287 / CBS 123668 / FGSC 9935 / NRRL 34936)</name>
    <name type="common">Fusarium vascular wilt of tomato</name>
    <dbReference type="NCBI Taxonomy" id="426428"/>
    <lineage>
        <taxon>Eukaryota</taxon>
        <taxon>Fungi</taxon>
        <taxon>Dikarya</taxon>
        <taxon>Ascomycota</taxon>
        <taxon>Pezizomycotina</taxon>
        <taxon>Sordariomycetes</taxon>
        <taxon>Hypocreomycetidae</taxon>
        <taxon>Hypocreales</taxon>
        <taxon>Nectriaceae</taxon>
        <taxon>Fusarium</taxon>
        <taxon>Fusarium oxysporum species complex</taxon>
    </lineage>
</organism>
<protein>
    <submittedName>
        <fullName evidence="1">Uncharacterized protein</fullName>
    </submittedName>
</protein>
<sequence length="56" mass="6619">MQLSDCHMVPNVFSKLWVKPEPCRARPAEYPDTKFRRIVNGAARHNRNISDKMHRI</sequence>
<evidence type="ECO:0000313" key="2">
    <source>
        <dbReference type="Proteomes" id="UP000009097"/>
    </source>
</evidence>
<dbReference type="GeneID" id="28959571"/>
<dbReference type="VEuPathDB" id="FungiDB:FOXG_18865"/>
<dbReference type="RefSeq" id="XP_018239428.1">
    <property type="nucleotide sequence ID" value="XM_018399005.1"/>
</dbReference>
<dbReference type="Proteomes" id="UP000009097">
    <property type="component" value="Unassembled WGS sequence"/>
</dbReference>
<proteinExistence type="predicted"/>
<name>A0A0J9UQX8_FUSO4</name>